<dbReference type="AlphaFoldDB" id="A0A3B0W3T9"/>
<dbReference type="Gene3D" id="2.30.130.10">
    <property type="entry name" value="PUA domain"/>
    <property type="match status" value="1"/>
</dbReference>
<accession>A0A3B0W3T9</accession>
<evidence type="ECO:0000256" key="2">
    <source>
        <dbReference type="ARBA" id="ARBA00022694"/>
    </source>
</evidence>
<proteinExistence type="inferred from homology"/>
<evidence type="ECO:0000259" key="6">
    <source>
        <dbReference type="Pfam" id="PF16198"/>
    </source>
</evidence>
<evidence type="ECO:0000256" key="1">
    <source>
        <dbReference type="ARBA" id="ARBA00012787"/>
    </source>
</evidence>
<protein>
    <recommendedName>
        <fullName evidence="1">tRNA pseudouridine(55) synthase</fullName>
        <ecNumber evidence="1">5.4.99.25</ecNumber>
    </recommendedName>
</protein>
<feature type="domain" description="tRNA pseudouridine synthase II TruB subfamily 1 C-terminal" evidence="5">
    <location>
        <begin position="260"/>
        <end position="312"/>
    </location>
</feature>
<dbReference type="InterPro" id="IPR020103">
    <property type="entry name" value="PsdUridine_synth_cat_dom_sf"/>
</dbReference>
<keyword evidence="3 7" id="KW-0413">Isomerase</keyword>
<dbReference type="Pfam" id="PF16198">
    <property type="entry name" value="TruB_C_2"/>
    <property type="match status" value="1"/>
</dbReference>
<evidence type="ECO:0000259" key="5">
    <source>
        <dbReference type="Pfam" id="PF09157"/>
    </source>
</evidence>
<dbReference type="Pfam" id="PF09157">
    <property type="entry name" value="TruB-C_2"/>
    <property type="match status" value="1"/>
</dbReference>
<feature type="domain" description="Pseudouridine synthase II N-terminal" evidence="4">
    <location>
        <begin position="47"/>
        <end position="199"/>
    </location>
</feature>
<evidence type="ECO:0000313" key="7">
    <source>
        <dbReference type="EMBL" id="VAW38284.1"/>
    </source>
</evidence>
<reference evidence="7" key="1">
    <citation type="submission" date="2018-06" db="EMBL/GenBank/DDBJ databases">
        <authorList>
            <person name="Zhirakovskaya E."/>
        </authorList>
    </citation>
    <scope>NUCLEOTIDE SEQUENCE</scope>
</reference>
<gene>
    <name evidence="7" type="ORF">MNBD_GAMMA01-788</name>
</gene>
<dbReference type="InterPro" id="IPR015240">
    <property type="entry name" value="tRNA_sdUridine_synth_fam1_C"/>
</dbReference>
<feature type="domain" description="tRNA pseudouridylate synthase B C-terminal" evidence="6">
    <location>
        <begin position="200"/>
        <end position="243"/>
    </location>
</feature>
<dbReference type="InterPro" id="IPR032819">
    <property type="entry name" value="TruB_C"/>
</dbReference>
<dbReference type="GO" id="GO:0160148">
    <property type="term" value="F:tRNA pseudouridine(55) synthase activity"/>
    <property type="evidence" value="ECO:0007669"/>
    <property type="project" value="UniProtKB-EC"/>
</dbReference>
<dbReference type="InterPro" id="IPR014780">
    <property type="entry name" value="tRNA_psdUridine_synth_TruB"/>
</dbReference>
<dbReference type="CDD" id="cd02573">
    <property type="entry name" value="PseudoU_synth_EcTruB"/>
    <property type="match status" value="1"/>
</dbReference>
<dbReference type="PANTHER" id="PTHR13767">
    <property type="entry name" value="TRNA-PSEUDOURIDINE SYNTHASE"/>
    <property type="match status" value="1"/>
</dbReference>
<dbReference type="SUPFAM" id="SSF55120">
    <property type="entry name" value="Pseudouridine synthase"/>
    <property type="match status" value="1"/>
</dbReference>
<dbReference type="GO" id="GO:1990481">
    <property type="term" value="P:mRNA pseudouridine synthesis"/>
    <property type="evidence" value="ECO:0007669"/>
    <property type="project" value="TreeGrafter"/>
</dbReference>
<dbReference type="InterPro" id="IPR036974">
    <property type="entry name" value="PUA_sf"/>
</dbReference>
<organism evidence="7">
    <name type="scientific">hydrothermal vent metagenome</name>
    <dbReference type="NCBI Taxonomy" id="652676"/>
    <lineage>
        <taxon>unclassified sequences</taxon>
        <taxon>metagenomes</taxon>
        <taxon>ecological metagenomes</taxon>
    </lineage>
</organism>
<name>A0A3B0W3T9_9ZZZZ</name>
<dbReference type="CDD" id="cd21152">
    <property type="entry name" value="PUA_TruB_bacterial"/>
    <property type="match status" value="1"/>
</dbReference>
<dbReference type="EMBL" id="UOEW01000199">
    <property type="protein sequence ID" value="VAW38284.1"/>
    <property type="molecule type" value="Genomic_DNA"/>
</dbReference>
<sequence length="324" mass="35989">MIRPETATHTLKKRNSQYKSSWQDVHGILLLNKPAGITSNLALQKVRRILNAKKAGHTGSLDPMATGLLPCCFGDATKVAGLMLNANKVYIAQCQIGKQTDTGDATGTVTKTSTKTSLTNAEIQQAVQQLTGNIQQIPPMYSALHHNGKRLYELARAGVEVTRQPRDIIIHKFTVLDTHNDSLQQTIKFIIKVSKGTYIRTLLEDFAQICGTFAHMTSLHRTELGILTDSNMLDLEQLKQAKKPQYLLQNIDTALTEYAQVQLNSQQVQALIYGQSFATELPSGLYRVYTANNKFLGLGEGLDNGQFKVKKLFLKSYQQSQKPI</sequence>
<dbReference type="EC" id="5.4.99.25" evidence="1"/>
<dbReference type="GO" id="GO:0006400">
    <property type="term" value="P:tRNA modification"/>
    <property type="evidence" value="ECO:0007669"/>
    <property type="project" value="TreeGrafter"/>
</dbReference>
<dbReference type="GO" id="GO:0003723">
    <property type="term" value="F:RNA binding"/>
    <property type="evidence" value="ECO:0007669"/>
    <property type="project" value="InterPro"/>
</dbReference>
<keyword evidence="2" id="KW-0819">tRNA processing</keyword>
<evidence type="ECO:0000256" key="3">
    <source>
        <dbReference type="ARBA" id="ARBA00023235"/>
    </source>
</evidence>
<dbReference type="NCBIfam" id="TIGR00431">
    <property type="entry name" value="TruB"/>
    <property type="match status" value="1"/>
</dbReference>
<dbReference type="InterPro" id="IPR002501">
    <property type="entry name" value="PsdUridine_synth_N"/>
</dbReference>
<evidence type="ECO:0000259" key="4">
    <source>
        <dbReference type="Pfam" id="PF01509"/>
    </source>
</evidence>
<dbReference type="Pfam" id="PF01509">
    <property type="entry name" value="TruB_N"/>
    <property type="match status" value="1"/>
</dbReference>
<dbReference type="Gene3D" id="3.30.2350.10">
    <property type="entry name" value="Pseudouridine synthase"/>
    <property type="match status" value="1"/>
</dbReference>
<dbReference type="PANTHER" id="PTHR13767:SF2">
    <property type="entry name" value="PSEUDOURIDYLATE SYNTHASE TRUB1"/>
    <property type="match status" value="1"/>
</dbReference>
<dbReference type="HAMAP" id="MF_01080">
    <property type="entry name" value="TruB_bact"/>
    <property type="match status" value="1"/>
</dbReference>